<organism evidence="1 2">
    <name type="scientific">Tumebacillus algifaecis</name>
    <dbReference type="NCBI Taxonomy" id="1214604"/>
    <lineage>
        <taxon>Bacteria</taxon>
        <taxon>Bacillati</taxon>
        <taxon>Bacillota</taxon>
        <taxon>Bacilli</taxon>
        <taxon>Bacillales</taxon>
        <taxon>Alicyclobacillaceae</taxon>
        <taxon>Tumebacillus</taxon>
    </lineage>
</organism>
<dbReference type="AlphaFoldDB" id="A0A223D0V3"/>
<dbReference type="EMBL" id="CP022657">
    <property type="protein sequence ID" value="ASS75389.1"/>
    <property type="molecule type" value="Genomic_DNA"/>
</dbReference>
<protein>
    <recommendedName>
        <fullName evidence="3">HEPN domain-containing protein</fullName>
    </recommendedName>
</protein>
<dbReference type="Proteomes" id="UP000214688">
    <property type="component" value="Chromosome"/>
</dbReference>
<name>A0A223D0V3_9BACL</name>
<keyword evidence="2" id="KW-1185">Reference proteome</keyword>
<evidence type="ECO:0000313" key="1">
    <source>
        <dbReference type="EMBL" id="ASS75389.1"/>
    </source>
</evidence>
<dbReference type="RefSeq" id="WP_094236637.1">
    <property type="nucleotide sequence ID" value="NZ_CP022657.1"/>
</dbReference>
<reference evidence="1 2" key="1">
    <citation type="journal article" date="2015" name="Int. J. Syst. Evol. Microbiol.">
        <title>Tumebacillus algifaecis sp. nov., isolated from decomposing algal scum.</title>
        <authorList>
            <person name="Wu Y.F."/>
            <person name="Zhang B."/>
            <person name="Xing P."/>
            <person name="Wu Q.L."/>
            <person name="Liu S.J."/>
        </authorList>
    </citation>
    <scope>NUCLEOTIDE SEQUENCE [LARGE SCALE GENOMIC DNA]</scope>
    <source>
        <strain evidence="1 2">THMBR28</strain>
    </source>
</reference>
<evidence type="ECO:0008006" key="3">
    <source>
        <dbReference type="Google" id="ProtNLM"/>
    </source>
</evidence>
<proteinExistence type="predicted"/>
<accession>A0A223D0V3</accession>
<sequence length="100" mass="11830">MNEFFLPPTDHIDNGFAATADTFQKTADFLFQSKEYAEEMGNFGTTYIPMPVQYLYRHSIELYLKSIIIRLHRSLKLPFDQDDYKKFQQAGNQFRLFYVG</sequence>
<evidence type="ECO:0000313" key="2">
    <source>
        <dbReference type="Proteomes" id="UP000214688"/>
    </source>
</evidence>
<gene>
    <name evidence="1" type="ORF">CIG75_10565</name>
</gene>
<dbReference type="KEGG" id="tab:CIG75_10565"/>
<dbReference type="OrthoDB" id="9181631at2"/>